<reference evidence="3 4" key="1">
    <citation type="journal article" date="2004" name="Science">
        <title>The Ashbya gossypii genome as a tool for mapping the ancient Saccharomyces cerevisiae genome.</title>
        <authorList>
            <person name="Dietrich F.S."/>
            <person name="Voegeli S."/>
            <person name="Brachat S."/>
            <person name="Lerch A."/>
            <person name="Gates K."/>
            <person name="Steiner S."/>
            <person name="Mohr C."/>
            <person name="Pohlmann R."/>
            <person name="Luedi P."/>
            <person name="Choi S."/>
            <person name="Wing R.A."/>
            <person name="Flavier A."/>
            <person name="Gaffney T.D."/>
            <person name="Philippsen P."/>
        </authorList>
    </citation>
    <scope>NUCLEOTIDE SEQUENCE [LARGE SCALE GENOMIC DNA]</scope>
    <source>
        <strain evidence="4">ATCC 10895 / CBS 109.51 / FGSC 9923 / NRRL Y-1056</strain>
    </source>
</reference>
<evidence type="ECO:0000313" key="3">
    <source>
        <dbReference type="EMBL" id="AAS53988.1"/>
    </source>
</evidence>
<dbReference type="HOGENOM" id="CLU_357505_0_0_1"/>
<evidence type="ECO:0000256" key="1">
    <source>
        <dbReference type="PROSITE-ProRule" id="PRU00330"/>
    </source>
</evidence>
<evidence type="ECO:0000259" key="2">
    <source>
        <dbReference type="PROSITE" id="PS50069"/>
    </source>
</evidence>
<dbReference type="InParanoid" id="Q752F9"/>
<proteinExistence type="inferred from homology"/>
<keyword evidence="4" id="KW-1185">Reference proteome</keyword>
<dbReference type="KEGG" id="ago:AGOS_AFR617C"/>
<dbReference type="STRING" id="284811.Q752F9"/>
<accession>Q752F9</accession>
<dbReference type="eggNOG" id="KOG2166">
    <property type="taxonomic scope" value="Eukaryota"/>
</dbReference>
<evidence type="ECO:0000313" key="4">
    <source>
        <dbReference type="Proteomes" id="UP000000591"/>
    </source>
</evidence>
<dbReference type="PROSITE" id="PS50069">
    <property type="entry name" value="CULLIN_2"/>
    <property type="match status" value="1"/>
</dbReference>
<dbReference type="InterPro" id="IPR036317">
    <property type="entry name" value="Cullin_homology_sf"/>
</dbReference>
<dbReference type="GeneID" id="4622450"/>
<dbReference type="Gene3D" id="3.30.230.130">
    <property type="entry name" value="Cullin, Chain C, Domain 2"/>
    <property type="match status" value="1"/>
</dbReference>
<dbReference type="SUPFAM" id="SSF75632">
    <property type="entry name" value="Cullin homology domain"/>
    <property type="match status" value="1"/>
</dbReference>
<dbReference type="EMBL" id="AE016819">
    <property type="protein sequence ID" value="AAS53988.1"/>
    <property type="molecule type" value="Genomic_DNA"/>
</dbReference>
<comment type="similarity">
    <text evidence="1">Belongs to the cullin family.</text>
</comment>
<dbReference type="AlphaFoldDB" id="Q752F9"/>
<dbReference type="RefSeq" id="NP_986164.1">
    <property type="nucleotide sequence ID" value="NM_212300.1"/>
</dbReference>
<reference evidence="4" key="2">
    <citation type="journal article" date="2013" name="G3 (Bethesda)">
        <title>Genomes of Ashbya fungi isolated from insects reveal four mating-type loci, numerous translocations, lack of transposons, and distinct gene duplications.</title>
        <authorList>
            <person name="Dietrich F.S."/>
            <person name="Voegeli S."/>
            <person name="Kuo S."/>
            <person name="Philippsen P."/>
        </authorList>
    </citation>
    <scope>GENOME REANNOTATION</scope>
    <source>
        <strain evidence="4">ATCC 10895 / CBS 109.51 / FGSC 9923 / NRRL Y-1056</strain>
    </source>
</reference>
<name>Q752F9_EREGS</name>
<sequence length="771" mass="88174">MCNKLFITSALPMSLETAEDPNQCFHNGIAKLSAVIDKYLEKSPPDFTLDDCLICSKASELIKRLATSKVHIDVIDETNSTIHKKRKRNFRITSPRAVYTSIWNVVLRKLDSVVDQGKVETVQSFDQILENFLINLKEVDFTLSGVALMYSTIDYWNPHMIPGYGKVTTVEHFLVQYILHRYEVLYVAGDESLLDSLVGATIRKLFECMQSQHDHQSLVANSQADTARRDIYAEFGLGRLPKLFYQFIKYNAELGDGRNFLQLFTTKYMQVNQEDTPLTDKLYTDKLEQTLRFTKLIFDGDNTKLANRICAVLLNSTVLNEDHLYPILATCVTNENAASIRLIIYSHLQNGSIAVFSKVFAAILHETKKQKCLEVLRKFLQLRSSLQREEEICNVILDSLHNRFGGDLQLIEFMALSLDILVKRFMEYVKVLVESKAGFSKRFVESSFYEKTMSEMETILLAMKQMRLFSTFINFYYERYWFRRLVLYAREYKKCLDRDISLIEDRIEPYAENGSVVASAMLEAVKNIKKYSTSSTANAIDAISIVLPRSSVPNIFLEHNITVKTLPDDLCPITPSLERQSSVMPPSTVVEEQCSLHHLEIETPFLLKDNRNLTLDVTMVQACILDMFNNQDSVSLDDVSNKYGIQVAELKTAMDSFVSINMMKCEGGQYTIDPAFDPNIGVTASGKRRVPYTSARHPKTSEKRDSAWRVEIIRAALVRTLKYEQTWLTFDSLKNAVSAQIDGFSVGEFKAALDKCKDYYAERDGKYIFVF</sequence>
<organism evidence="3 4">
    <name type="scientific">Eremothecium gossypii (strain ATCC 10895 / CBS 109.51 / FGSC 9923 / NRRL Y-1056)</name>
    <name type="common">Yeast</name>
    <name type="synonym">Ashbya gossypii</name>
    <dbReference type="NCBI Taxonomy" id="284811"/>
    <lineage>
        <taxon>Eukaryota</taxon>
        <taxon>Fungi</taxon>
        <taxon>Dikarya</taxon>
        <taxon>Ascomycota</taxon>
        <taxon>Saccharomycotina</taxon>
        <taxon>Saccharomycetes</taxon>
        <taxon>Saccharomycetales</taxon>
        <taxon>Saccharomycetaceae</taxon>
        <taxon>Eremothecium</taxon>
    </lineage>
</organism>
<dbReference type="Proteomes" id="UP000000591">
    <property type="component" value="Chromosome VI"/>
</dbReference>
<dbReference type="OrthoDB" id="27073at2759"/>
<dbReference type="OMA" id="MVQACIL"/>
<protein>
    <submittedName>
        <fullName evidence="3">AFR617Cp</fullName>
    </submittedName>
</protein>
<gene>
    <name evidence="3" type="ORF">AGOS_AFR617C</name>
</gene>
<dbReference type="InterPro" id="IPR016158">
    <property type="entry name" value="Cullin_homology"/>
</dbReference>
<feature type="domain" description="Cullin family profile" evidence="2">
    <location>
        <begin position="409"/>
        <end position="658"/>
    </location>
</feature>